<feature type="compositionally biased region" description="Basic and acidic residues" evidence="2">
    <location>
        <begin position="526"/>
        <end position="537"/>
    </location>
</feature>
<feature type="compositionally biased region" description="Polar residues" evidence="2">
    <location>
        <begin position="937"/>
        <end position="950"/>
    </location>
</feature>
<dbReference type="SUPFAM" id="SSF48350">
    <property type="entry name" value="GTPase activation domain, GAP"/>
    <property type="match status" value="1"/>
</dbReference>
<protein>
    <submittedName>
        <fullName evidence="4">Uu.00g090800.m01.CDS01</fullName>
    </submittedName>
</protein>
<evidence type="ECO:0000313" key="4">
    <source>
        <dbReference type="EMBL" id="CAJ2507894.1"/>
    </source>
</evidence>
<feature type="region of interest" description="Disordered" evidence="2">
    <location>
        <begin position="1306"/>
        <end position="1402"/>
    </location>
</feature>
<reference evidence="4" key="1">
    <citation type="submission" date="2023-10" db="EMBL/GenBank/DDBJ databases">
        <authorList>
            <person name="Hackl T."/>
        </authorList>
    </citation>
    <scope>NUCLEOTIDE SEQUENCE</scope>
</reference>
<feature type="compositionally biased region" description="Polar residues" evidence="2">
    <location>
        <begin position="1119"/>
        <end position="1129"/>
    </location>
</feature>
<dbReference type="CDD" id="cd00159">
    <property type="entry name" value="RhoGAP"/>
    <property type="match status" value="1"/>
</dbReference>
<evidence type="ECO:0000256" key="2">
    <source>
        <dbReference type="SAM" id="MobiDB-lite"/>
    </source>
</evidence>
<dbReference type="InterPro" id="IPR000198">
    <property type="entry name" value="RhoGAP_dom"/>
</dbReference>
<feature type="region of interest" description="Disordered" evidence="2">
    <location>
        <begin position="525"/>
        <end position="587"/>
    </location>
</feature>
<feature type="domain" description="Rho-GAP" evidence="3">
    <location>
        <begin position="206"/>
        <end position="483"/>
    </location>
</feature>
<feature type="compositionally biased region" description="Polar residues" evidence="2">
    <location>
        <begin position="987"/>
        <end position="999"/>
    </location>
</feature>
<organism evidence="4 5">
    <name type="scientific">Anthostomella pinea</name>
    <dbReference type="NCBI Taxonomy" id="933095"/>
    <lineage>
        <taxon>Eukaryota</taxon>
        <taxon>Fungi</taxon>
        <taxon>Dikarya</taxon>
        <taxon>Ascomycota</taxon>
        <taxon>Pezizomycotina</taxon>
        <taxon>Sordariomycetes</taxon>
        <taxon>Xylariomycetidae</taxon>
        <taxon>Xylariales</taxon>
        <taxon>Xylariaceae</taxon>
        <taxon>Anthostomella</taxon>
    </lineage>
</organism>
<dbReference type="Proteomes" id="UP001295740">
    <property type="component" value="Unassembled WGS sequence"/>
</dbReference>
<feature type="compositionally biased region" description="Basic and acidic residues" evidence="2">
    <location>
        <begin position="1350"/>
        <end position="1360"/>
    </location>
</feature>
<dbReference type="Gene3D" id="1.10.555.10">
    <property type="entry name" value="Rho GTPase activation protein"/>
    <property type="match status" value="1"/>
</dbReference>
<feature type="region of interest" description="Disordered" evidence="2">
    <location>
        <begin position="684"/>
        <end position="1006"/>
    </location>
</feature>
<proteinExistence type="predicted"/>
<feature type="coiled-coil region" evidence="1">
    <location>
        <begin position="1224"/>
        <end position="1287"/>
    </location>
</feature>
<feature type="compositionally biased region" description="Polar residues" evidence="2">
    <location>
        <begin position="912"/>
        <end position="927"/>
    </location>
</feature>
<feature type="compositionally biased region" description="Low complexity" evidence="2">
    <location>
        <begin position="1082"/>
        <end position="1099"/>
    </location>
</feature>
<feature type="compositionally biased region" description="Low complexity" evidence="2">
    <location>
        <begin position="539"/>
        <end position="551"/>
    </location>
</feature>
<evidence type="ECO:0000259" key="3">
    <source>
        <dbReference type="PROSITE" id="PS50238"/>
    </source>
</evidence>
<evidence type="ECO:0000256" key="1">
    <source>
        <dbReference type="SAM" id="Coils"/>
    </source>
</evidence>
<dbReference type="SMART" id="SM00324">
    <property type="entry name" value="RhoGAP"/>
    <property type="match status" value="1"/>
</dbReference>
<dbReference type="GO" id="GO:0007165">
    <property type="term" value="P:signal transduction"/>
    <property type="evidence" value="ECO:0007669"/>
    <property type="project" value="InterPro"/>
</dbReference>
<sequence>MQSFNSYGSAPVSAPVPAKGKEPAIATWSTPPQPSAYPTKEPKCRPPLSSATFARPQTALNTSPQTAMRTSRSAGGAPVLEGPGHQADGSSTTWTSSSAEQALLSEGEGSDDREQFMQEYNRLAKQYGVRLSVPGYILAISSSASMSLPDRKGSWFSRVLRHASSGQPPQSATVKSHRSHLPHRRSISDVALNLVHHQRRDGLKDESLPALVRLCGKSLFYLPTEYAPCSLVLPTCFRALAQALVQQADAPGIFRVPGSIRVVNSLYDYYCADRDTNDISSTTRCPTLPKHIRCGVHDVASTFKRFLAGLPGGILGSLSLFDALVAIHSQLYGEAESNRTKQTKLRARMIALALGAVKSRYQRELICAVFGLLCLVGRAAETAPREDEGGRPLPTSDRMGYNALGIVFGPLLLGDLIDSYSMKVADPSTGLILLPATPPKLRKGKHKKSKCRVHKAAPSFTVDKIHVANNITEMLITHWREVVRHMRSVGSLKMRKATDKGDHRGNRGVLRSSASDSFALRLPPDWADHRPYARGRGESVSPVTVSPTPTTRARSLKTDREFVNPTLEPLHVKRRRSRPSRSESPQTIVMKTSAHVLSPTVEEGPFDCLVNHTPRRTDSTSFTTIYHASEDKDATLLASQASRSPAAHMNRSSTKEKRATMIQEVEIRYPYNPIANPGKVDVLQSKVREQRTSSSSGSDIDIRSRMYKQPAFSTRDESSPSPTFEGTSKHDTRGEEPKTLNIPHKGPSSSPTFGEMSKSYTEHEEPETSNLPVKGPSKEQLTRRGSPLPPLRASEGQYSTATRDRGPSSSSMLKGTSKHHTEHEGPGTSNIPRKGPSKEQLTPRRSPLPTLQASEGQGETIPGNSDHKTRPFDKWVPKCSTLPALQAPEGQNETILDDSDHRASPLDEWETVTEQSKVSTESQTRLANQRGLARSTGYFSSQQSQESLSTAVEKPTTPEWKRQLVKKRSQQRQKPAIPSPERKTVFEKSSQSSIPQYNASPAKVKGLSPAKNTLEAVGSGSISSISQRSTSRPANGAVKAMAALFDNAIRESPRASATMRTYSGLGGSNSNLSQYTRSNSPTKSVTTTMGSRTTTPARTSGPSKIPMRRLDNATPRTGMGTSNRNNVRQSCAPPVVQTPTRFPHVSLRPTGSFTAAMTQPQGSPSQQIPERDRETPGLGTMVPPREEPPVAHFIRPNSTVSFRLQNDIDDDHRPGLGPRTQSGNSVLHAQIRTLQRRLENKNEEIFTLRRQLETSENMDVGTLSEQLRQAKRECQMWRDRAGAAERRIAVFERFLGRFRGMRDAADREFQESQGGITVTGEESTRPEHGHGHGHGRARGSGSSSCSVHTENQEVLRDRIRGSIIQQSARRGGGLDGTEFGGDEEVFGRTPAMGRSSTTDPGRVVSGRTVELWNTAMELLDSYEEEDMDMRRWNY</sequence>
<evidence type="ECO:0000313" key="5">
    <source>
        <dbReference type="Proteomes" id="UP001295740"/>
    </source>
</evidence>
<feature type="region of interest" description="Disordered" evidence="2">
    <location>
        <begin position="638"/>
        <end position="658"/>
    </location>
</feature>
<feature type="compositionally biased region" description="Polar residues" evidence="2">
    <location>
        <begin position="58"/>
        <end position="73"/>
    </location>
</feature>
<name>A0AAI8VN04_9PEZI</name>
<feature type="region of interest" description="Disordered" evidence="2">
    <location>
        <begin position="1068"/>
        <end position="1192"/>
    </location>
</feature>
<gene>
    <name evidence="4" type="ORF">KHLLAP_LOCUS8362</name>
</gene>
<feature type="compositionally biased region" description="Polar residues" evidence="2">
    <location>
        <begin position="1149"/>
        <end position="1168"/>
    </location>
</feature>
<comment type="caution">
    <text evidence="4">The sequence shown here is derived from an EMBL/GenBank/DDBJ whole genome shotgun (WGS) entry which is preliminary data.</text>
</comment>
<feature type="compositionally biased region" description="Gly residues" evidence="2">
    <location>
        <begin position="1370"/>
        <end position="1379"/>
    </location>
</feature>
<keyword evidence="5" id="KW-1185">Reference proteome</keyword>
<feature type="region of interest" description="Disordered" evidence="2">
    <location>
        <begin position="1"/>
        <end position="99"/>
    </location>
</feature>
<keyword evidence="1" id="KW-0175">Coiled coil</keyword>
<dbReference type="Pfam" id="PF00620">
    <property type="entry name" value="RhoGAP"/>
    <property type="match status" value="1"/>
</dbReference>
<feature type="compositionally biased region" description="Polar residues" evidence="2">
    <location>
        <begin position="88"/>
        <end position="99"/>
    </location>
</feature>
<dbReference type="EMBL" id="CAUWAG010000010">
    <property type="protein sequence ID" value="CAJ2507894.1"/>
    <property type="molecule type" value="Genomic_DNA"/>
</dbReference>
<accession>A0AAI8VN04</accession>
<dbReference type="InterPro" id="IPR008936">
    <property type="entry name" value="Rho_GTPase_activation_prot"/>
</dbReference>
<feature type="compositionally biased region" description="Basic and acidic residues" evidence="2">
    <location>
        <begin position="727"/>
        <end position="738"/>
    </location>
</feature>
<dbReference type="PROSITE" id="PS50238">
    <property type="entry name" value="RHOGAP"/>
    <property type="match status" value="1"/>
</dbReference>
<feature type="compositionally biased region" description="Polar residues" evidence="2">
    <location>
        <begin position="796"/>
        <end position="814"/>
    </location>
</feature>
<feature type="compositionally biased region" description="Basic and acidic residues" evidence="2">
    <location>
        <begin position="865"/>
        <end position="876"/>
    </location>
</feature>